<sequence>SSLACWYDSRAAIFCDWTPGRDLADAPCQLEISSKLPFFARCWPLLSVCHLRAPNCLAVLIFQLCCSVTNAKFSLQSQSFTTADRLNMSVHCRLGENGSTPARLEDFSPLANIKLRPPGNLQLVNKAKNSYNLSWSLNISSHYLDGERQYQVRYRTTSQSWEKAKTLCIKQDQMWVVFEGLSPNLKYEAAVRAKPSNSSAYKGVWSDWSKTILWKTDADGKDQSLFLLYLSPAPMCCNALSYSHHNPREVRIRPCFISQSPLFSRFKKILKIHIPDPKKFFPPLVSVHGGDIQ</sequence>
<accession>R0LQC5</accession>
<evidence type="ECO:0000256" key="7">
    <source>
        <dbReference type="ARBA" id="ARBA00022989"/>
    </source>
</evidence>
<dbReference type="GO" id="GO:0016064">
    <property type="term" value="P:immunoglobulin mediated immune response"/>
    <property type="evidence" value="ECO:0007669"/>
    <property type="project" value="TreeGrafter"/>
</dbReference>
<dbReference type="InterPro" id="IPR003961">
    <property type="entry name" value="FN3_dom"/>
</dbReference>
<dbReference type="Pfam" id="PF00041">
    <property type="entry name" value="fn3"/>
    <property type="match status" value="1"/>
</dbReference>
<dbReference type="InterPro" id="IPR013783">
    <property type="entry name" value="Ig-like_fold"/>
</dbReference>
<comment type="function">
    <text evidence="15">Receptor for interleukin-2. This beta subunit is involved in receptor mediated endocytosis and transduces the mitogenic signals of IL2. Probably in association with IL15RA, involved in the stimulation of neutrophil phagocytosis by IL15.</text>
</comment>
<proteinExistence type="inferred from homology"/>
<dbReference type="CDD" id="cd00063">
    <property type="entry name" value="FN3"/>
    <property type="match status" value="1"/>
</dbReference>
<keyword evidence="11" id="KW-0325">Glycoprotein</keyword>
<dbReference type="InterPro" id="IPR040951">
    <property type="entry name" value="IL2RB_N1"/>
</dbReference>
<evidence type="ECO:0000256" key="5">
    <source>
        <dbReference type="ARBA" id="ARBA00022692"/>
    </source>
</evidence>
<evidence type="ECO:0000313" key="17">
    <source>
        <dbReference type="EMBL" id="EOB03925.1"/>
    </source>
</evidence>
<evidence type="ECO:0000256" key="11">
    <source>
        <dbReference type="ARBA" id="ARBA00023180"/>
    </source>
</evidence>
<keyword evidence="9" id="KW-1015">Disulfide bond</keyword>
<comment type="subcellular location">
    <subcellularLocation>
        <location evidence="1">Cell membrane</location>
        <topology evidence="1">Single-pass type I membrane protein</topology>
    </subcellularLocation>
</comment>
<evidence type="ECO:0000256" key="1">
    <source>
        <dbReference type="ARBA" id="ARBA00004251"/>
    </source>
</evidence>
<feature type="domain" description="Fibronectin type-III" evidence="16">
    <location>
        <begin position="117"/>
        <end position="219"/>
    </location>
</feature>
<dbReference type="AlphaFoldDB" id="R0LQC5"/>
<comment type="subunit">
    <text evidence="12">Non-covalent dimer of an alpha and a beta subunit. IL2R exists in 3 different forms: a high affinity dimer, an intermediate affinity monomer (beta subunit), and a low affinity monomer (alpha subunit). The high and intermediate affinity forms also associate with a gamma subunit. Interacts with SHB upon interleukin stimulation.</text>
</comment>
<feature type="non-terminal residue" evidence="17">
    <location>
        <position position="1"/>
    </location>
</feature>
<dbReference type="SUPFAM" id="SSF49265">
    <property type="entry name" value="Fibronectin type III"/>
    <property type="match status" value="2"/>
</dbReference>
<dbReference type="GO" id="GO:0004896">
    <property type="term" value="F:cytokine receptor activity"/>
    <property type="evidence" value="ECO:0007669"/>
    <property type="project" value="InterPro"/>
</dbReference>
<dbReference type="InterPro" id="IPR036116">
    <property type="entry name" value="FN3_sf"/>
</dbReference>
<dbReference type="Gene3D" id="2.60.40.10">
    <property type="entry name" value="Immunoglobulins"/>
    <property type="match status" value="2"/>
</dbReference>
<dbReference type="Proteomes" id="UP000296049">
    <property type="component" value="Unassembled WGS sequence"/>
</dbReference>
<dbReference type="PANTHER" id="PTHR23037:SF30">
    <property type="entry name" value="INTERLEUKIN-2 RECEPTOR SUBUNIT BETA"/>
    <property type="match status" value="1"/>
</dbReference>
<dbReference type="GO" id="GO:0009897">
    <property type="term" value="C:external side of plasma membrane"/>
    <property type="evidence" value="ECO:0007669"/>
    <property type="project" value="TreeGrafter"/>
</dbReference>
<gene>
    <name evidence="17" type="ORF">Anapl_01379</name>
</gene>
<keyword evidence="4" id="KW-1003">Cell membrane</keyword>
<keyword evidence="18" id="KW-1185">Reference proteome</keyword>
<organism evidence="17 18">
    <name type="scientific">Anas platyrhynchos</name>
    <name type="common">Mallard</name>
    <name type="synonym">Anas boschas</name>
    <dbReference type="NCBI Taxonomy" id="8839"/>
    <lineage>
        <taxon>Eukaryota</taxon>
        <taxon>Metazoa</taxon>
        <taxon>Chordata</taxon>
        <taxon>Craniata</taxon>
        <taxon>Vertebrata</taxon>
        <taxon>Euteleostomi</taxon>
        <taxon>Archelosauria</taxon>
        <taxon>Archosauria</taxon>
        <taxon>Dinosauria</taxon>
        <taxon>Saurischia</taxon>
        <taxon>Theropoda</taxon>
        <taxon>Coelurosauria</taxon>
        <taxon>Aves</taxon>
        <taxon>Neognathae</taxon>
        <taxon>Galloanserae</taxon>
        <taxon>Anseriformes</taxon>
        <taxon>Anatidae</taxon>
        <taxon>Anatinae</taxon>
        <taxon>Anas</taxon>
    </lineage>
</organism>
<evidence type="ECO:0000256" key="10">
    <source>
        <dbReference type="ARBA" id="ARBA00023170"/>
    </source>
</evidence>
<evidence type="ECO:0000256" key="12">
    <source>
        <dbReference type="ARBA" id="ARBA00026094"/>
    </source>
</evidence>
<evidence type="ECO:0000256" key="13">
    <source>
        <dbReference type="ARBA" id="ARBA00031280"/>
    </source>
</evidence>
<keyword evidence="10 17" id="KW-0675">Receptor</keyword>
<dbReference type="EMBL" id="KB742823">
    <property type="protein sequence ID" value="EOB03925.1"/>
    <property type="molecule type" value="Genomic_DNA"/>
</dbReference>
<protein>
    <recommendedName>
        <fullName evidence="3">Interleukin-2 receptor subunit beta</fullName>
    </recommendedName>
    <alternativeName>
        <fullName evidence="14">High affinity IL-2 receptor subunit beta</fullName>
    </alternativeName>
    <alternativeName>
        <fullName evidence="13">p70-75</fullName>
    </alternativeName>
</protein>
<reference evidence="18" key="1">
    <citation type="journal article" date="2013" name="Nat. Genet.">
        <title>The duck genome and transcriptome provide insight into an avian influenza virus reservoir species.</title>
        <authorList>
            <person name="Huang Y."/>
            <person name="Li Y."/>
            <person name="Burt D.W."/>
            <person name="Chen H."/>
            <person name="Zhang Y."/>
            <person name="Qian W."/>
            <person name="Kim H."/>
            <person name="Gan S."/>
            <person name="Zhao Y."/>
            <person name="Li J."/>
            <person name="Yi K."/>
            <person name="Feng H."/>
            <person name="Zhu P."/>
            <person name="Li B."/>
            <person name="Liu Q."/>
            <person name="Fairley S."/>
            <person name="Magor K.E."/>
            <person name="Du Z."/>
            <person name="Hu X."/>
            <person name="Goodman L."/>
            <person name="Tafer H."/>
            <person name="Vignal A."/>
            <person name="Lee T."/>
            <person name="Kim K.W."/>
            <person name="Sheng Z."/>
            <person name="An Y."/>
            <person name="Searle S."/>
            <person name="Herrero J."/>
            <person name="Groenen M.A."/>
            <person name="Crooijmans R.P."/>
            <person name="Faraut T."/>
            <person name="Cai Q."/>
            <person name="Webster R.G."/>
            <person name="Aldridge J.R."/>
            <person name="Warren W.C."/>
            <person name="Bartschat S."/>
            <person name="Kehr S."/>
            <person name="Marz M."/>
            <person name="Stadler P.F."/>
            <person name="Smith J."/>
            <person name="Kraus R.H."/>
            <person name="Zhao Y."/>
            <person name="Ren L."/>
            <person name="Fei J."/>
            <person name="Morisson M."/>
            <person name="Kaiser P."/>
            <person name="Griffin D.K."/>
            <person name="Rao M."/>
            <person name="Pitel F."/>
            <person name="Wang J."/>
            <person name="Li N."/>
        </authorList>
    </citation>
    <scope>NUCLEOTIDE SEQUENCE [LARGE SCALE GENOMIC DNA]</scope>
</reference>
<dbReference type="PANTHER" id="PTHR23037">
    <property type="entry name" value="CYTOKINE RECEPTOR"/>
    <property type="match status" value="1"/>
</dbReference>
<dbReference type="SMART" id="SM00060">
    <property type="entry name" value="FN3"/>
    <property type="match status" value="1"/>
</dbReference>
<feature type="non-terminal residue" evidence="17">
    <location>
        <position position="293"/>
    </location>
</feature>
<evidence type="ECO:0000313" key="18">
    <source>
        <dbReference type="Proteomes" id="UP000296049"/>
    </source>
</evidence>
<evidence type="ECO:0000256" key="6">
    <source>
        <dbReference type="ARBA" id="ARBA00022729"/>
    </source>
</evidence>
<evidence type="ECO:0000256" key="9">
    <source>
        <dbReference type="ARBA" id="ARBA00023157"/>
    </source>
</evidence>
<evidence type="ECO:0000259" key="16">
    <source>
        <dbReference type="PROSITE" id="PS50853"/>
    </source>
</evidence>
<evidence type="ECO:0000256" key="4">
    <source>
        <dbReference type="ARBA" id="ARBA00022475"/>
    </source>
</evidence>
<evidence type="ECO:0000256" key="8">
    <source>
        <dbReference type="ARBA" id="ARBA00023136"/>
    </source>
</evidence>
<keyword evidence="5" id="KW-0812">Transmembrane</keyword>
<name>R0LQC5_ANAPL</name>
<dbReference type="PROSITE" id="PS01355">
    <property type="entry name" value="HEMATOPO_REC_S_F1"/>
    <property type="match status" value="1"/>
</dbReference>
<keyword evidence="8" id="KW-0472">Membrane</keyword>
<evidence type="ECO:0000256" key="3">
    <source>
        <dbReference type="ARBA" id="ARBA00016239"/>
    </source>
</evidence>
<evidence type="ECO:0000256" key="14">
    <source>
        <dbReference type="ARBA" id="ARBA00032935"/>
    </source>
</evidence>
<evidence type="ECO:0000256" key="2">
    <source>
        <dbReference type="ARBA" id="ARBA00008280"/>
    </source>
</evidence>
<dbReference type="PROSITE" id="PS50853">
    <property type="entry name" value="FN3"/>
    <property type="match status" value="1"/>
</dbReference>
<evidence type="ECO:0000256" key="15">
    <source>
        <dbReference type="ARBA" id="ARBA00045664"/>
    </source>
</evidence>
<keyword evidence="6" id="KW-0732">Signal</keyword>
<comment type="similarity">
    <text evidence="2">Belongs to the type I cytokine receptor family. Type 4 subfamily.</text>
</comment>
<dbReference type="Pfam" id="PF18707">
    <property type="entry name" value="IL2RB_N1"/>
    <property type="match status" value="1"/>
</dbReference>
<keyword evidence="7" id="KW-1133">Transmembrane helix</keyword>
<dbReference type="InterPro" id="IPR003531">
    <property type="entry name" value="Hempt_rcpt_S_F1_CS"/>
</dbReference>
<dbReference type="GO" id="GO:0019976">
    <property type="term" value="F:interleukin-2 binding"/>
    <property type="evidence" value="ECO:0007669"/>
    <property type="project" value="TreeGrafter"/>
</dbReference>